<evidence type="ECO:0000313" key="2">
    <source>
        <dbReference type="Proteomes" id="UP001500620"/>
    </source>
</evidence>
<keyword evidence="2" id="KW-1185">Reference proteome</keyword>
<evidence type="ECO:0000313" key="1">
    <source>
        <dbReference type="EMBL" id="GAA4259969.1"/>
    </source>
</evidence>
<dbReference type="Proteomes" id="UP001500620">
    <property type="component" value="Unassembled WGS sequence"/>
</dbReference>
<reference evidence="2" key="1">
    <citation type="journal article" date="2019" name="Int. J. Syst. Evol. Microbiol.">
        <title>The Global Catalogue of Microorganisms (GCM) 10K type strain sequencing project: providing services to taxonomists for standard genome sequencing and annotation.</title>
        <authorList>
            <consortium name="The Broad Institute Genomics Platform"/>
            <consortium name="The Broad Institute Genome Sequencing Center for Infectious Disease"/>
            <person name="Wu L."/>
            <person name="Ma J."/>
        </authorList>
    </citation>
    <scope>NUCLEOTIDE SEQUENCE [LARGE SCALE GENOMIC DNA]</scope>
    <source>
        <strain evidence="2">JCM 17441</strain>
    </source>
</reference>
<sequence length="64" mass="6451">MGAVPLADASRPCCDNTRQCLGVGAVPVPAGSYPEMNYVCADGHAQGAVSLAMTRRGASVSEIA</sequence>
<protein>
    <submittedName>
        <fullName evidence="1">Uncharacterized protein</fullName>
    </submittedName>
</protein>
<name>A0ABP8DN17_9ACTN</name>
<organism evidence="1 2">
    <name type="scientific">Dactylosporangium darangshiense</name>
    <dbReference type="NCBI Taxonomy" id="579108"/>
    <lineage>
        <taxon>Bacteria</taxon>
        <taxon>Bacillati</taxon>
        <taxon>Actinomycetota</taxon>
        <taxon>Actinomycetes</taxon>
        <taxon>Micromonosporales</taxon>
        <taxon>Micromonosporaceae</taxon>
        <taxon>Dactylosporangium</taxon>
    </lineage>
</organism>
<accession>A0ABP8DN17</accession>
<dbReference type="EMBL" id="BAABAT010000038">
    <property type="protein sequence ID" value="GAA4259969.1"/>
    <property type="molecule type" value="Genomic_DNA"/>
</dbReference>
<gene>
    <name evidence="1" type="ORF">GCM10022255_086810</name>
</gene>
<proteinExistence type="predicted"/>
<comment type="caution">
    <text evidence="1">The sequence shown here is derived from an EMBL/GenBank/DDBJ whole genome shotgun (WGS) entry which is preliminary data.</text>
</comment>